<accession>T1JQI7</accession>
<organism evidence="1 2">
    <name type="scientific">Tetranychus urticae</name>
    <name type="common">Two-spotted spider mite</name>
    <dbReference type="NCBI Taxonomy" id="32264"/>
    <lineage>
        <taxon>Eukaryota</taxon>
        <taxon>Metazoa</taxon>
        <taxon>Ecdysozoa</taxon>
        <taxon>Arthropoda</taxon>
        <taxon>Chelicerata</taxon>
        <taxon>Arachnida</taxon>
        <taxon>Acari</taxon>
        <taxon>Acariformes</taxon>
        <taxon>Trombidiformes</taxon>
        <taxon>Prostigmata</taxon>
        <taxon>Eleutherengona</taxon>
        <taxon>Raphignathae</taxon>
        <taxon>Tetranychoidea</taxon>
        <taxon>Tetranychidae</taxon>
        <taxon>Tetranychus</taxon>
    </lineage>
</organism>
<reference evidence="1" key="2">
    <citation type="submission" date="2015-06" db="UniProtKB">
        <authorList>
            <consortium name="EnsemblMetazoa"/>
        </authorList>
    </citation>
    <scope>IDENTIFICATION</scope>
</reference>
<dbReference type="HOGENOM" id="CLU_1808675_0_0_1"/>
<dbReference type="AlphaFoldDB" id="T1JQI7"/>
<dbReference type="Proteomes" id="UP000015104">
    <property type="component" value="Unassembled WGS sequence"/>
</dbReference>
<dbReference type="EMBL" id="CAEY01000437">
    <property type="status" value="NOT_ANNOTATED_CDS"/>
    <property type="molecule type" value="Genomic_DNA"/>
</dbReference>
<reference evidence="2" key="1">
    <citation type="submission" date="2011-08" db="EMBL/GenBank/DDBJ databases">
        <authorList>
            <person name="Rombauts S."/>
        </authorList>
    </citation>
    <scope>NUCLEOTIDE SEQUENCE</scope>
    <source>
        <strain evidence="2">London</strain>
    </source>
</reference>
<evidence type="ECO:0000313" key="1">
    <source>
        <dbReference type="EnsemblMetazoa" id="tetur01g03350.1"/>
    </source>
</evidence>
<proteinExistence type="predicted"/>
<protein>
    <submittedName>
        <fullName evidence="1">Uncharacterized protein</fullName>
    </submittedName>
</protein>
<keyword evidence="2" id="KW-1185">Reference proteome</keyword>
<name>T1JQI7_TETUR</name>
<dbReference type="EnsemblMetazoa" id="tetur01g03350.1">
    <property type="protein sequence ID" value="tetur01g03350.1"/>
    <property type="gene ID" value="tetur01g03350"/>
</dbReference>
<sequence length="143" mass="16348">MRLAIPRKDHPLFCSYYGEIVEEDPDVLPKADSRLMWPTEAIKIPADLLEPDPIEVNGSTIKVTTSEGFEGMDKWKTKDKSQLIVKKEQLPWLAQVSIYPSIADVTMTKNNSIKVTETSTQPKDENGYNKEVSVRFFTFLHPY</sequence>
<evidence type="ECO:0000313" key="2">
    <source>
        <dbReference type="Proteomes" id="UP000015104"/>
    </source>
</evidence>